<gene>
    <name evidence="1" type="ORF">CLODIP_2_CD05280</name>
</gene>
<evidence type="ECO:0000313" key="2">
    <source>
        <dbReference type="Proteomes" id="UP000494165"/>
    </source>
</evidence>
<name>A0A8S1BUJ3_9INSE</name>
<dbReference type="EMBL" id="CADEPI010000001">
    <property type="protein sequence ID" value="CAB3359580.1"/>
    <property type="molecule type" value="Genomic_DNA"/>
</dbReference>
<reference evidence="1 2" key="1">
    <citation type="submission" date="2020-04" db="EMBL/GenBank/DDBJ databases">
        <authorList>
            <person name="Alioto T."/>
            <person name="Alioto T."/>
            <person name="Gomez Garrido J."/>
        </authorList>
    </citation>
    <scope>NUCLEOTIDE SEQUENCE [LARGE SCALE GENOMIC DNA]</scope>
</reference>
<accession>A0A8S1BUJ3</accession>
<proteinExistence type="predicted"/>
<comment type="caution">
    <text evidence="1">The sequence shown here is derived from an EMBL/GenBank/DDBJ whole genome shotgun (WGS) entry which is preliminary data.</text>
</comment>
<keyword evidence="2" id="KW-1185">Reference proteome</keyword>
<dbReference type="AlphaFoldDB" id="A0A8S1BUJ3"/>
<dbReference type="Proteomes" id="UP000494165">
    <property type="component" value="Unassembled WGS sequence"/>
</dbReference>
<protein>
    <submittedName>
        <fullName evidence="1">Uncharacterized protein</fullName>
    </submittedName>
</protein>
<organism evidence="1 2">
    <name type="scientific">Cloeon dipterum</name>
    <dbReference type="NCBI Taxonomy" id="197152"/>
    <lineage>
        <taxon>Eukaryota</taxon>
        <taxon>Metazoa</taxon>
        <taxon>Ecdysozoa</taxon>
        <taxon>Arthropoda</taxon>
        <taxon>Hexapoda</taxon>
        <taxon>Insecta</taxon>
        <taxon>Pterygota</taxon>
        <taxon>Palaeoptera</taxon>
        <taxon>Ephemeroptera</taxon>
        <taxon>Pisciforma</taxon>
        <taxon>Baetidae</taxon>
        <taxon>Cloeon</taxon>
    </lineage>
</organism>
<sequence>MLYLREKESRGSSLLRCVWYCLPLNEGTWRNSELIFLPQCSRNCEEQSRSDGSANEMPCVAAVSRGRSSSDPSFLRSSP</sequence>
<evidence type="ECO:0000313" key="1">
    <source>
        <dbReference type="EMBL" id="CAB3359580.1"/>
    </source>
</evidence>